<feature type="transmembrane region" description="Helical" evidence="1">
    <location>
        <begin position="20"/>
        <end position="38"/>
    </location>
</feature>
<feature type="transmembrane region" description="Helical" evidence="1">
    <location>
        <begin position="217"/>
        <end position="238"/>
    </location>
</feature>
<feature type="transmembrane region" description="Helical" evidence="1">
    <location>
        <begin position="84"/>
        <end position="101"/>
    </location>
</feature>
<dbReference type="Proteomes" id="UP001056255">
    <property type="component" value="Chromosome II"/>
</dbReference>
<protein>
    <submittedName>
        <fullName evidence="2">Uncharacterized protein</fullName>
    </submittedName>
</protein>
<keyword evidence="3" id="KW-1185">Reference proteome</keyword>
<evidence type="ECO:0000313" key="3">
    <source>
        <dbReference type="Proteomes" id="UP001056255"/>
    </source>
</evidence>
<feature type="transmembrane region" description="Helical" evidence="1">
    <location>
        <begin position="44"/>
        <end position="63"/>
    </location>
</feature>
<feature type="transmembrane region" description="Helical" evidence="1">
    <location>
        <begin position="182"/>
        <end position="205"/>
    </location>
</feature>
<reference evidence="2" key="1">
    <citation type="submission" date="2021-08" db="EMBL/GenBank/DDBJ databases">
        <authorList>
            <person name="Sakaguchi M."/>
            <person name="Kikuchi T."/>
            <person name="Urbanczyk H."/>
        </authorList>
    </citation>
    <scope>NUCLEOTIDE SEQUENCE</scope>
    <source>
        <strain evidence="2">020920N</strain>
    </source>
</reference>
<name>A0ABY4X0J5_9GAMM</name>
<organism evidence="2 3">
    <name type="scientific">Grimontia kaedaensis</name>
    <dbReference type="NCBI Taxonomy" id="2872157"/>
    <lineage>
        <taxon>Bacteria</taxon>
        <taxon>Pseudomonadati</taxon>
        <taxon>Pseudomonadota</taxon>
        <taxon>Gammaproteobacteria</taxon>
        <taxon>Vibrionales</taxon>
        <taxon>Vibrionaceae</taxon>
        <taxon>Grimontia</taxon>
    </lineage>
</organism>
<keyword evidence="1" id="KW-0472">Membrane</keyword>
<dbReference type="EMBL" id="CP082276">
    <property type="protein sequence ID" value="USH04779.1"/>
    <property type="molecule type" value="Genomic_DNA"/>
</dbReference>
<sequence>MATTTTTFNTGEKAVNAASFAFIFSSIFCLVFTLIFYLTNDEKYLFKNIAFAFIIFVISFSYISGRSYKNGNPIHYWASTSQKVMICYYLTFGLQPLFFITSLPGTAYWAMTFISLSSGLVSYAFGKHYFDPKTQSQKMAKEGMLKQDYAAGSRTASGSIFHAFRTPTNPVALLFVKTFKSILIGFAILAVLFGAGAGFILLALFKTIVPATTEISPHAVVLFLVMLPMTTAGMAYLYPITAFIKQWGLNSTASSEK</sequence>
<accession>A0ABY4X0J5</accession>
<evidence type="ECO:0000313" key="2">
    <source>
        <dbReference type="EMBL" id="USH04779.1"/>
    </source>
</evidence>
<keyword evidence="1" id="KW-0812">Transmembrane</keyword>
<evidence type="ECO:0000256" key="1">
    <source>
        <dbReference type="SAM" id="Phobius"/>
    </source>
</evidence>
<proteinExistence type="predicted"/>
<gene>
    <name evidence="2" type="ORF">K6Q96_24035</name>
</gene>
<keyword evidence="1" id="KW-1133">Transmembrane helix</keyword>
<dbReference type="RefSeq" id="WP_251880931.1">
    <property type="nucleotide sequence ID" value="NZ_CP082276.1"/>
</dbReference>